<proteinExistence type="predicted"/>
<dbReference type="PANTHER" id="PTHR43495">
    <property type="entry name" value="GABA PERMEASE"/>
    <property type="match status" value="1"/>
</dbReference>
<feature type="transmembrane region" description="Helical" evidence="7">
    <location>
        <begin position="376"/>
        <end position="397"/>
    </location>
</feature>
<evidence type="ECO:0000256" key="3">
    <source>
        <dbReference type="ARBA" id="ARBA00022692"/>
    </source>
</evidence>
<feature type="transmembrane region" description="Helical" evidence="7">
    <location>
        <begin position="180"/>
        <end position="207"/>
    </location>
</feature>
<dbReference type="Gene3D" id="1.20.1740.10">
    <property type="entry name" value="Amino acid/polyamine transporter I"/>
    <property type="match status" value="1"/>
</dbReference>
<evidence type="ECO:0000313" key="10">
    <source>
        <dbReference type="Proteomes" id="UP000283569"/>
    </source>
</evidence>
<evidence type="ECO:0000256" key="1">
    <source>
        <dbReference type="ARBA" id="ARBA00004141"/>
    </source>
</evidence>
<gene>
    <name evidence="9" type="ORF">BFJ72_g12076</name>
</gene>
<evidence type="ECO:0000259" key="8">
    <source>
        <dbReference type="Pfam" id="PF00324"/>
    </source>
</evidence>
<dbReference type="AlphaFoldDB" id="A0A420SIR9"/>
<dbReference type="InterPro" id="IPR004841">
    <property type="entry name" value="AA-permease/SLC12A_dom"/>
</dbReference>
<dbReference type="GO" id="GO:0055085">
    <property type="term" value="P:transmembrane transport"/>
    <property type="evidence" value="ECO:0007669"/>
    <property type="project" value="InterPro"/>
</dbReference>
<feature type="region of interest" description="Disordered" evidence="6">
    <location>
        <begin position="1"/>
        <end position="58"/>
    </location>
</feature>
<comment type="subcellular location">
    <subcellularLocation>
        <location evidence="1">Membrane</location>
        <topology evidence="1">Multi-pass membrane protein</topology>
    </subcellularLocation>
</comment>
<evidence type="ECO:0000256" key="2">
    <source>
        <dbReference type="ARBA" id="ARBA00022448"/>
    </source>
</evidence>
<keyword evidence="4 7" id="KW-1133">Transmembrane helix</keyword>
<dbReference type="EMBL" id="MRDB01000059">
    <property type="protein sequence ID" value="RKL29167.1"/>
    <property type="molecule type" value="Genomic_DNA"/>
</dbReference>
<dbReference type="PANTHER" id="PTHR43495:SF5">
    <property type="entry name" value="GAMMA-AMINOBUTYRIC ACID PERMEASE"/>
    <property type="match status" value="1"/>
</dbReference>
<accession>A0A420SIR9</accession>
<keyword evidence="5 7" id="KW-0472">Membrane</keyword>
<dbReference type="Pfam" id="PF00324">
    <property type="entry name" value="AA_permease"/>
    <property type="match status" value="1"/>
</dbReference>
<feature type="transmembrane region" description="Helical" evidence="7">
    <location>
        <begin position="219"/>
        <end position="240"/>
    </location>
</feature>
<feature type="region of interest" description="Disordered" evidence="6">
    <location>
        <begin position="321"/>
        <end position="358"/>
    </location>
</feature>
<name>A0A420SIR9_GIBIN</name>
<sequence length="492" mass="53725">MSNFENREQPMSSQIASRPNDYTVNSSGSTTTGNANNSDITSSAPPEPPGSWNGSIANLPTELAGQSTKANPENEKRLRRKLTPFQLFVCSQLYVKYSKRSRDQQMITINGTLGAGLYVRSGQILELAGPLAVILPFIGIGILALLVMLCMTELLCLWPVEGALPVFVAKFVDKELGKTVAIAYWFTYAMGFSALISICVSTIGYWLPDMPLVGHVTFYCLFPVILLAVNCFEIGVYGLIEAVTGVIKLTMLVIIIISVIIIVASSEMNRTLKTEWEQPSVYDKDAAIGFVPAFIMTVPIATFAFTGVEIIAASIGEAKWEEDPSAPKDAHSSRAGEPEENGNDPNTENRPNDVRVGENQIWDAPKSTMTIRMTAAVIPIIIGAAYIISGALVAVGLSRSDTGLPRLSWTETGSNSSKSISSPFTLIAAKSAMNYLEHIFASLFIWLLLKAWNWKRPWFTKLSDDEIVEVFEDLRDLRIDSLMRSSAPSSAS</sequence>
<feature type="compositionally biased region" description="Polar residues" evidence="6">
    <location>
        <begin position="9"/>
        <end position="22"/>
    </location>
</feature>
<feature type="domain" description="Amino acid permease/ SLC12A" evidence="8">
    <location>
        <begin position="105"/>
        <end position="319"/>
    </location>
</feature>
<dbReference type="Proteomes" id="UP000283569">
    <property type="component" value="Unassembled WGS sequence"/>
</dbReference>
<feature type="transmembrane region" description="Helical" evidence="7">
    <location>
        <begin position="246"/>
        <end position="264"/>
    </location>
</feature>
<reference evidence="9 10" key="1">
    <citation type="journal article" date="2018" name="Sci. Rep.">
        <title>Characterisation of pathogen-specific regions and novel effector candidates in Fusarium oxysporum f. sp. cepae.</title>
        <authorList>
            <person name="Armitage A.D."/>
            <person name="Taylor A."/>
            <person name="Sobczyk M.K."/>
            <person name="Baxter L."/>
            <person name="Greenfield B.P."/>
            <person name="Bates H.J."/>
            <person name="Wilson F."/>
            <person name="Jackson A.C."/>
            <person name="Ott S."/>
            <person name="Harrison R.J."/>
            <person name="Clarkson J.P."/>
        </authorList>
    </citation>
    <scope>NUCLEOTIDE SEQUENCE [LARGE SCALE GENOMIC DNA]</scope>
    <source>
        <strain evidence="9 10">Fp_A8</strain>
    </source>
</reference>
<feature type="compositionally biased region" description="Low complexity" evidence="6">
    <location>
        <begin position="23"/>
        <end position="38"/>
    </location>
</feature>
<evidence type="ECO:0000256" key="4">
    <source>
        <dbReference type="ARBA" id="ARBA00022989"/>
    </source>
</evidence>
<dbReference type="GO" id="GO:0016020">
    <property type="term" value="C:membrane"/>
    <property type="evidence" value="ECO:0007669"/>
    <property type="project" value="UniProtKB-SubCell"/>
</dbReference>
<comment type="caution">
    <text evidence="9">The sequence shown here is derived from an EMBL/GenBank/DDBJ whole genome shotgun (WGS) entry which is preliminary data.</text>
</comment>
<organism evidence="9 10">
    <name type="scientific">Gibberella intermedia</name>
    <name type="common">Bulb rot disease fungus</name>
    <name type="synonym">Fusarium proliferatum</name>
    <dbReference type="NCBI Taxonomy" id="948311"/>
    <lineage>
        <taxon>Eukaryota</taxon>
        <taxon>Fungi</taxon>
        <taxon>Dikarya</taxon>
        <taxon>Ascomycota</taxon>
        <taxon>Pezizomycotina</taxon>
        <taxon>Sordariomycetes</taxon>
        <taxon>Hypocreomycetidae</taxon>
        <taxon>Hypocreales</taxon>
        <taxon>Nectriaceae</taxon>
        <taxon>Fusarium</taxon>
        <taxon>Fusarium fujikuroi species complex</taxon>
    </lineage>
</organism>
<protein>
    <recommendedName>
        <fullName evidence="8">Amino acid permease/ SLC12A domain-containing protein</fullName>
    </recommendedName>
</protein>
<evidence type="ECO:0000256" key="6">
    <source>
        <dbReference type="SAM" id="MobiDB-lite"/>
    </source>
</evidence>
<keyword evidence="3 7" id="KW-0812">Transmembrane</keyword>
<feature type="transmembrane region" description="Helical" evidence="7">
    <location>
        <begin position="432"/>
        <end position="449"/>
    </location>
</feature>
<feature type="compositionally biased region" description="Basic and acidic residues" evidence="6">
    <location>
        <begin position="321"/>
        <end position="337"/>
    </location>
</feature>
<evidence type="ECO:0000256" key="5">
    <source>
        <dbReference type="ARBA" id="ARBA00023136"/>
    </source>
</evidence>
<keyword evidence="2" id="KW-0813">Transport</keyword>
<evidence type="ECO:0000313" key="9">
    <source>
        <dbReference type="EMBL" id="RKL29167.1"/>
    </source>
</evidence>
<feature type="transmembrane region" description="Helical" evidence="7">
    <location>
        <begin position="127"/>
        <end position="160"/>
    </location>
</feature>
<evidence type="ECO:0000256" key="7">
    <source>
        <dbReference type="SAM" id="Phobius"/>
    </source>
</evidence>